<dbReference type="InterPro" id="IPR001214">
    <property type="entry name" value="SET_dom"/>
</dbReference>
<evidence type="ECO:0000256" key="8">
    <source>
        <dbReference type="SAM" id="Coils"/>
    </source>
</evidence>
<evidence type="ECO:0000256" key="3">
    <source>
        <dbReference type="ARBA" id="ARBA00022454"/>
    </source>
</evidence>
<evidence type="ECO:0000259" key="12">
    <source>
        <dbReference type="PROSITE" id="PS51215"/>
    </source>
</evidence>
<evidence type="ECO:0000256" key="6">
    <source>
        <dbReference type="ARBA" id="ARBA00022691"/>
    </source>
</evidence>
<proteinExistence type="predicted"/>
<dbReference type="SMART" id="SM00570">
    <property type="entry name" value="AWS"/>
    <property type="match status" value="1"/>
</dbReference>
<gene>
    <name evidence="13" type="ORF">DICVIV_00845</name>
</gene>
<dbReference type="GO" id="GO:0005694">
    <property type="term" value="C:chromosome"/>
    <property type="evidence" value="ECO:0007669"/>
    <property type="project" value="UniProtKB-SubCell"/>
</dbReference>
<reference evidence="14" key="2">
    <citation type="journal article" date="2016" name="Sci. Rep.">
        <title>Dictyocaulus viviparus genome, variome and transcriptome elucidate lungworm biology and support future intervention.</title>
        <authorList>
            <person name="McNulty S.N."/>
            <person name="Strube C."/>
            <person name="Rosa B.A."/>
            <person name="Martin J.C."/>
            <person name="Tyagi R."/>
            <person name="Choi Y.J."/>
            <person name="Wang Q."/>
            <person name="Hallsworth Pepin K."/>
            <person name="Zhang X."/>
            <person name="Ozersky P."/>
            <person name="Wilson R.K."/>
            <person name="Sternberg P.W."/>
            <person name="Gasser R.B."/>
            <person name="Mitreva M."/>
        </authorList>
    </citation>
    <scope>NUCLEOTIDE SEQUENCE [LARGE SCALE GENOMIC DNA]</scope>
    <source>
        <strain evidence="14">HannoverDv2000</strain>
    </source>
</reference>
<evidence type="ECO:0000256" key="1">
    <source>
        <dbReference type="ARBA" id="ARBA00004123"/>
    </source>
</evidence>
<dbReference type="Gene3D" id="2.170.270.10">
    <property type="entry name" value="SET domain"/>
    <property type="match status" value="1"/>
</dbReference>
<feature type="domain" description="AWS" evidence="12">
    <location>
        <begin position="344"/>
        <end position="392"/>
    </location>
</feature>
<comment type="subcellular location">
    <subcellularLocation>
        <location evidence="2">Chromosome</location>
    </subcellularLocation>
    <subcellularLocation>
        <location evidence="1">Nucleus</location>
    </subcellularLocation>
</comment>
<evidence type="ECO:0000256" key="7">
    <source>
        <dbReference type="ARBA" id="ARBA00023242"/>
    </source>
</evidence>
<evidence type="ECO:0000259" key="11">
    <source>
        <dbReference type="PROSITE" id="PS50868"/>
    </source>
</evidence>
<dbReference type="GO" id="GO:0140938">
    <property type="term" value="F:histone H3 methyltransferase activity"/>
    <property type="evidence" value="ECO:0007669"/>
    <property type="project" value="UniProtKB-ARBA"/>
</dbReference>
<organism evidence="13 14">
    <name type="scientific">Dictyocaulus viviparus</name>
    <name type="common">Bovine lungworm</name>
    <dbReference type="NCBI Taxonomy" id="29172"/>
    <lineage>
        <taxon>Eukaryota</taxon>
        <taxon>Metazoa</taxon>
        <taxon>Ecdysozoa</taxon>
        <taxon>Nematoda</taxon>
        <taxon>Chromadorea</taxon>
        <taxon>Rhabditida</taxon>
        <taxon>Rhabditina</taxon>
        <taxon>Rhabditomorpha</taxon>
        <taxon>Strongyloidea</taxon>
        <taxon>Metastrongylidae</taxon>
        <taxon>Dictyocaulus</taxon>
    </lineage>
</organism>
<dbReference type="SMART" id="SM00317">
    <property type="entry name" value="SET"/>
    <property type="match status" value="1"/>
</dbReference>
<dbReference type="STRING" id="29172.A0A0D8YEC1"/>
<dbReference type="Proteomes" id="UP000053766">
    <property type="component" value="Unassembled WGS sequence"/>
</dbReference>
<dbReference type="GO" id="GO:0005634">
    <property type="term" value="C:nucleus"/>
    <property type="evidence" value="ECO:0007669"/>
    <property type="project" value="UniProtKB-SubCell"/>
</dbReference>
<keyword evidence="3" id="KW-0158">Chromosome</keyword>
<name>A0A0D8YEC1_DICVI</name>
<evidence type="ECO:0000313" key="13">
    <source>
        <dbReference type="EMBL" id="KJH52976.1"/>
    </source>
</evidence>
<feature type="compositionally biased region" description="Acidic residues" evidence="9">
    <location>
        <begin position="557"/>
        <end position="566"/>
    </location>
</feature>
<dbReference type="PROSITE" id="PS50280">
    <property type="entry name" value="SET"/>
    <property type="match status" value="1"/>
</dbReference>
<keyword evidence="4" id="KW-0489">Methyltransferase</keyword>
<dbReference type="InterPro" id="IPR046341">
    <property type="entry name" value="SET_dom_sf"/>
</dbReference>
<feature type="compositionally biased region" description="Acidic residues" evidence="9">
    <location>
        <begin position="19"/>
        <end position="33"/>
    </location>
</feature>
<evidence type="ECO:0000259" key="10">
    <source>
        <dbReference type="PROSITE" id="PS50280"/>
    </source>
</evidence>
<dbReference type="SMART" id="SM00508">
    <property type="entry name" value="PostSET"/>
    <property type="match status" value="1"/>
</dbReference>
<dbReference type="OrthoDB" id="5838894at2759"/>
<dbReference type="EMBL" id="KN716157">
    <property type="protein sequence ID" value="KJH52976.1"/>
    <property type="molecule type" value="Genomic_DNA"/>
</dbReference>
<dbReference type="GO" id="GO:0016279">
    <property type="term" value="F:protein-lysine N-methyltransferase activity"/>
    <property type="evidence" value="ECO:0007669"/>
    <property type="project" value="UniProtKB-ARBA"/>
</dbReference>
<dbReference type="AlphaFoldDB" id="A0A0D8YEC1"/>
<feature type="domain" description="SET" evidence="10">
    <location>
        <begin position="394"/>
        <end position="516"/>
    </location>
</feature>
<sequence>MNGSSSTRDGHSVVLNDNGFEEEENHDSMDIDSESSSPCQRSESCPSPVFQTCMPSVVDNKKDFVEELLVNGDMKSWIADNVEERRIQQIDDEEQEDLLSNTWKSDIRSPSNPVLECFEVDGMKKTACGTGSLSENANDALMAMVPCTSFSPNLTRDEASFRSRKLHFMKIDDIMDALVDMDVSSGDEADECNHIVDTHETVTLSQIEQKHQTTSEEKKRIEENIQALMKEFERKRFEEKVRRAAEVVSNLLKQRPVSSMVSTTSESPLNDKAELKITPTLVSSPTSVCCTDEDHQQKCESQSMDYEKNDVSCELPSSSIDVPPVPSYEEIEQCIYKVESKKKAVSLMCFCRGNNLDCSDGRCDNRAMFTECPKNCLGKGNDCKNRRFAKREYAAVQAFYTGPSKGFGVQATAPIKKGQFIIEYVGEVVSSEEFAKRLKRYGRDPSHTHHYMFEIGSMIIDATKKGNCSRFMNHSCEPNAVCEKWYVPRTPCAIDRIGFFAKRDIELGEEITFDYQFENYGREAQRCFCGAAACSGWIGKPPELSEDDLLEDGMGSEIEDTEESADEDSKSSGRFLPPCKKTHRYSDNVVVTASEINDRLSKALGIGCRNKTHVLSWIKLMTEMTLIRREERMVQSMHRIVEAISSVDTSLQHIFVANGLPNIFKSWLRTSCPDMITRDDLNLKQCIIRTLLAMQSSAEAINVGDSPLYAHYPLFSI</sequence>
<dbReference type="InterPro" id="IPR050777">
    <property type="entry name" value="SET2_Histone-Lys_MeTrsfase"/>
</dbReference>
<evidence type="ECO:0000256" key="5">
    <source>
        <dbReference type="ARBA" id="ARBA00022679"/>
    </source>
</evidence>
<dbReference type="SUPFAM" id="SSF82199">
    <property type="entry name" value="SET domain"/>
    <property type="match status" value="1"/>
</dbReference>
<keyword evidence="6" id="KW-0949">S-adenosyl-L-methionine</keyword>
<accession>A0A0D8YEC1</accession>
<dbReference type="PANTHER" id="PTHR22884">
    <property type="entry name" value="SET DOMAIN PROTEINS"/>
    <property type="match status" value="1"/>
</dbReference>
<evidence type="ECO:0000256" key="9">
    <source>
        <dbReference type="SAM" id="MobiDB-lite"/>
    </source>
</evidence>
<reference evidence="13 14" key="1">
    <citation type="submission" date="2013-11" db="EMBL/GenBank/DDBJ databases">
        <title>Draft genome of the bovine lungworm Dictyocaulus viviparus.</title>
        <authorList>
            <person name="Mitreva M."/>
        </authorList>
    </citation>
    <scope>NUCLEOTIDE SEQUENCE [LARGE SCALE GENOMIC DNA]</scope>
    <source>
        <strain evidence="13 14">HannoverDv2000</strain>
    </source>
</reference>
<evidence type="ECO:0000313" key="14">
    <source>
        <dbReference type="Proteomes" id="UP000053766"/>
    </source>
</evidence>
<feature type="compositionally biased region" description="Low complexity" evidence="9">
    <location>
        <begin position="34"/>
        <end position="43"/>
    </location>
</feature>
<evidence type="ECO:0000256" key="2">
    <source>
        <dbReference type="ARBA" id="ARBA00004286"/>
    </source>
</evidence>
<dbReference type="GO" id="GO:0032259">
    <property type="term" value="P:methylation"/>
    <property type="evidence" value="ECO:0007669"/>
    <property type="project" value="UniProtKB-KW"/>
</dbReference>
<protein>
    <submittedName>
        <fullName evidence="13">SET domain protein</fullName>
    </submittedName>
</protein>
<dbReference type="PROSITE" id="PS51215">
    <property type="entry name" value="AWS"/>
    <property type="match status" value="1"/>
</dbReference>
<dbReference type="InterPro" id="IPR003616">
    <property type="entry name" value="Post-SET_dom"/>
</dbReference>
<keyword evidence="14" id="KW-1185">Reference proteome</keyword>
<dbReference type="Pfam" id="PF00856">
    <property type="entry name" value="SET"/>
    <property type="match status" value="1"/>
</dbReference>
<dbReference type="PROSITE" id="PS50868">
    <property type="entry name" value="POST_SET"/>
    <property type="match status" value="1"/>
</dbReference>
<feature type="domain" description="Post-SET" evidence="11">
    <location>
        <begin position="523"/>
        <end position="539"/>
    </location>
</feature>
<feature type="coiled-coil region" evidence="8">
    <location>
        <begin position="204"/>
        <end position="254"/>
    </location>
</feature>
<evidence type="ECO:0000256" key="4">
    <source>
        <dbReference type="ARBA" id="ARBA00022603"/>
    </source>
</evidence>
<keyword evidence="5" id="KW-0808">Transferase</keyword>
<feature type="region of interest" description="Disordered" evidence="9">
    <location>
        <begin position="1"/>
        <end position="43"/>
    </location>
</feature>
<keyword evidence="8" id="KW-0175">Coiled coil</keyword>
<feature type="region of interest" description="Disordered" evidence="9">
    <location>
        <begin position="557"/>
        <end position="578"/>
    </location>
</feature>
<dbReference type="InterPro" id="IPR006560">
    <property type="entry name" value="AWS_dom"/>
</dbReference>
<keyword evidence="7" id="KW-0539">Nucleus</keyword>